<dbReference type="GO" id="GO:0016020">
    <property type="term" value="C:membrane"/>
    <property type="evidence" value="ECO:0007669"/>
    <property type="project" value="UniProtKB-SubCell"/>
</dbReference>
<dbReference type="EMBL" id="CP093313">
    <property type="protein sequence ID" value="UWZ85136.1"/>
    <property type="molecule type" value="Genomic_DNA"/>
</dbReference>
<evidence type="ECO:0000256" key="3">
    <source>
        <dbReference type="ARBA" id="ARBA00022989"/>
    </source>
</evidence>
<dbReference type="RefSeq" id="WP_260794650.1">
    <property type="nucleotide sequence ID" value="NZ_CP093313.1"/>
</dbReference>
<feature type="transmembrane region" description="Helical" evidence="5">
    <location>
        <begin position="34"/>
        <end position="55"/>
    </location>
</feature>
<evidence type="ECO:0000313" key="8">
    <source>
        <dbReference type="Proteomes" id="UP001059380"/>
    </source>
</evidence>
<dbReference type="Gene3D" id="3.10.450.230">
    <property type="entry name" value="VirB8 protein"/>
    <property type="match status" value="1"/>
</dbReference>
<gene>
    <name evidence="7" type="primary">trbF</name>
    <name evidence="7" type="ORF">MOP44_04130</name>
</gene>
<dbReference type="CDD" id="cd16425">
    <property type="entry name" value="TrbF"/>
    <property type="match status" value="1"/>
</dbReference>
<dbReference type="KEGG" id="orp:MOP44_04130"/>
<protein>
    <submittedName>
        <fullName evidence="7">Conjugal transfer protein TrbF</fullName>
    </submittedName>
</protein>
<name>A0A9J7BR31_9BACT</name>
<accession>A0A9J7BR31</accession>
<feature type="domain" description="Bacterial virulence protein VirB8" evidence="6">
    <location>
        <begin position="14"/>
        <end position="218"/>
    </location>
</feature>
<evidence type="ECO:0000313" key="7">
    <source>
        <dbReference type="EMBL" id="UWZ85136.1"/>
    </source>
</evidence>
<dbReference type="InterPro" id="IPR035658">
    <property type="entry name" value="TrbF"/>
</dbReference>
<evidence type="ECO:0000259" key="6">
    <source>
        <dbReference type="Pfam" id="PF04335"/>
    </source>
</evidence>
<reference evidence="7" key="1">
    <citation type="submission" date="2021-04" db="EMBL/GenBank/DDBJ databases">
        <title>Phylogenetic analysis of Acidobacteriaceae.</title>
        <authorList>
            <person name="Qiu L."/>
            <person name="Zhang Q."/>
        </authorList>
    </citation>
    <scope>NUCLEOTIDE SEQUENCE</scope>
    <source>
        <strain evidence="7">DSM 25168</strain>
    </source>
</reference>
<organism evidence="7 8">
    <name type="scientific">Occallatibacter riparius</name>
    <dbReference type="NCBI Taxonomy" id="1002689"/>
    <lineage>
        <taxon>Bacteria</taxon>
        <taxon>Pseudomonadati</taxon>
        <taxon>Acidobacteriota</taxon>
        <taxon>Terriglobia</taxon>
        <taxon>Terriglobales</taxon>
        <taxon>Acidobacteriaceae</taxon>
        <taxon>Occallatibacter</taxon>
    </lineage>
</organism>
<keyword evidence="3 5" id="KW-1133">Transmembrane helix</keyword>
<sequence>MATTSKTLNPYTAARQEWDERYGDLISRAKHWRLIAFLSMSTTLVCVTGMVTIGYRSHTVPYVVALDDVGRAVPVIPAKQVAVKDVRLQEATVARWITNLRTVEIDPVVQRKMVDEVYALASASSAASQTLTDWYQQNSPFARLQKETVDISIESIVQQSPKSYEVVWTEATHDLFGQLQGTHRYRAIVTVNTQEVNDPKQALINPLGLYVTNFSWGEVVSPSSTSVAGQSSDGGQGK</sequence>
<evidence type="ECO:0000256" key="2">
    <source>
        <dbReference type="ARBA" id="ARBA00022692"/>
    </source>
</evidence>
<dbReference type="AlphaFoldDB" id="A0A9J7BR31"/>
<dbReference type="NCBIfam" id="NF010446">
    <property type="entry name" value="PRK13872.1"/>
    <property type="match status" value="1"/>
</dbReference>
<keyword evidence="4 5" id="KW-0472">Membrane</keyword>
<dbReference type="InterPro" id="IPR032710">
    <property type="entry name" value="NTF2-like_dom_sf"/>
</dbReference>
<dbReference type="Proteomes" id="UP001059380">
    <property type="component" value="Chromosome"/>
</dbReference>
<evidence type="ECO:0000256" key="5">
    <source>
        <dbReference type="SAM" id="Phobius"/>
    </source>
</evidence>
<keyword evidence="8" id="KW-1185">Reference proteome</keyword>
<evidence type="ECO:0000256" key="1">
    <source>
        <dbReference type="ARBA" id="ARBA00004167"/>
    </source>
</evidence>
<evidence type="ECO:0000256" key="4">
    <source>
        <dbReference type="ARBA" id="ARBA00023136"/>
    </source>
</evidence>
<dbReference type="SUPFAM" id="SSF54427">
    <property type="entry name" value="NTF2-like"/>
    <property type="match status" value="1"/>
</dbReference>
<dbReference type="InterPro" id="IPR007430">
    <property type="entry name" value="VirB8"/>
</dbReference>
<comment type="subcellular location">
    <subcellularLocation>
        <location evidence="1">Membrane</location>
        <topology evidence="1">Single-pass membrane protein</topology>
    </subcellularLocation>
</comment>
<keyword evidence="2 5" id="KW-0812">Transmembrane</keyword>
<dbReference type="Pfam" id="PF04335">
    <property type="entry name" value="VirB8"/>
    <property type="match status" value="1"/>
</dbReference>
<proteinExistence type="predicted"/>